<dbReference type="OrthoDB" id="6880011at2759"/>
<evidence type="ECO:0000313" key="3">
    <source>
        <dbReference type="Proteomes" id="UP000019804"/>
    </source>
</evidence>
<protein>
    <submittedName>
        <fullName evidence="2">Heme-dependent catalase</fullName>
    </submittedName>
</protein>
<reference evidence="3" key="1">
    <citation type="journal article" date="2014" name="Nat. Commun.">
        <title>Genomic adaptations of the halophilic Dead Sea filamentous fungus Eurotium rubrum.</title>
        <authorList>
            <person name="Kis-Papo T."/>
            <person name="Weig A.R."/>
            <person name="Riley R."/>
            <person name="Persoh D."/>
            <person name="Salamov A."/>
            <person name="Sun H."/>
            <person name="Lipzen A."/>
            <person name="Wasser S.P."/>
            <person name="Rambold G."/>
            <person name="Grigoriev I.V."/>
            <person name="Nevo E."/>
        </authorList>
    </citation>
    <scope>NUCLEOTIDE SEQUENCE [LARGE SCALE GENOMIC DNA]</scope>
    <source>
        <strain evidence="3">CBS 135680</strain>
    </source>
</reference>
<dbReference type="GO" id="GO:0020037">
    <property type="term" value="F:heme binding"/>
    <property type="evidence" value="ECO:0007669"/>
    <property type="project" value="InterPro"/>
</dbReference>
<dbReference type="RefSeq" id="XP_040640533.1">
    <property type="nucleotide sequence ID" value="XM_040780067.1"/>
</dbReference>
<dbReference type="AlphaFoldDB" id="A0A017SKJ6"/>
<dbReference type="GO" id="GO:0042744">
    <property type="term" value="P:hydrogen peroxide catabolic process"/>
    <property type="evidence" value="ECO:0007669"/>
    <property type="project" value="TreeGrafter"/>
</dbReference>
<dbReference type="SUPFAM" id="SSF56634">
    <property type="entry name" value="Heme-dependent catalase-like"/>
    <property type="match status" value="1"/>
</dbReference>
<sequence>MLEGNHTAGCTSATMARQWDDKISTATVAIPSDSTISPPFSPPSATLTTVRRVNKDGTFVYIKYHFLANNGEKQLSADEALRFGGQHLDFSNHDFWQTTKRADPRELGFDPLDVTNVWPKKLFPLHELGKQNLNKTPENYHRDVEQAAFSSGSMVTGIEDSPGPLLKFRMFFYSDAQYHRIGVNLHQVQVNCPFMSGSYSSLNFDGLLRVDLNHAMNPNTH</sequence>
<dbReference type="GO" id="GO:0005739">
    <property type="term" value="C:mitochondrion"/>
    <property type="evidence" value="ECO:0007669"/>
    <property type="project" value="TreeGrafter"/>
</dbReference>
<dbReference type="PROSITE" id="PS51402">
    <property type="entry name" value="CATALASE_3"/>
    <property type="match status" value="1"/>
</dbReference>
<dbReference type="PANTHER" id="PTHR11465">
    <property type="entry name" value="CATALASE"/>
    <property type="match status" value="1"/>
</dbReference>
<dbReference type="PRINTS" id="PR00067">
    <property type="entry name" value="CATALASE"/>
</dbReference>
<dbReference type="Gene3D" id="2.40.180.10">
    <property type="entry name" value="Catalase core domain"/>
    <property type="match status" value="1"/>
</dbReference>
<gene>
    <name evidence="2" type="ORF">EURHEDRAFT_401269</name>
</gene>
<dbReference type="SMART" id="SM01060">
    <property type="entry name" value="Catalase"/>
    <property type="match status" value="1"/>
</dbReference>
<dbReference type="Pfam" id="PF00199">
    <property type="entry name" value="Catalase"/>
    <property type="match status" value="1"/>
</dbReference>
<keyword evidence="3" id="KW-1185">Reference proteome</keyword>
<dbReference type="PANTHER" id="PTHR11465:SF13">
    <property type="entry name" value="CATALASE (EUROFUNG)"/>
    <property type="match status" value="1"/>
</dbReference>
<organism evidence="2 3">
    <name type="scientific">Aspergillus ruber (strain CBS 135680)</name>
    <dbReference type="NCBI Taxonomy" id="1388766"/>
    <lineage>
        <taxon>Eukaryota</taxon>
        <taxon>Fungi</taxon>
        <taxon>Dikarya</taxon>
        <taxon>Ascomycota</taxon>
        <taxon>Pezizomycotina</taxon>
        <taxon>Eurotiomycetes</taxon>
        <taxon>Eurotiomycetidae</taxon>
        <taxon>Eurotiales</taxon>
        <taxon>Aspergillaceae</taxon>
        <taxon>Aspergillus</taxon>
        <taxon>Aspergillus subgen. Aspergillus</taxon>
    </lineage>
</organism>
<feature type="domain" description="Catalase core" evidence="1">
    <location>
        <begin position="5"/>
        <end position="221"/>
    </location>
</feature>
<name>A0A017SKJ6_ASPRC</name>
<dbReference type="STRING" id="1388766.A0A017SKJ6"/>
<dbReference type="Proteomes" id="UP000019804">
    <property type="component" value="Unassembled WGS sequence"/>
</dbReference>
<dbReference type="GO" id="GO:0005777">
    <property type="term" value="C:peroxisome"/>
    <property type="evidence" value="ECO:0007669"/>
    <property type="project" value="TreeGrafter"/>
</dbReference>
<dbReference type="EMBL" id="KK088417">
    <property type="protein sequence ID" value="EYE96845.1"/>
    <property type="molecule type" value="Genomic_DNA"/>
</dbReference>
<accession>A0A017SKJ6</accession>
<proteinExistence type="predicted"/>
<dbReference type="GO" id="GO:0004096">
    <property type="term" value="F:catalase activity"/>
    <property type="evidence" value="ECO:0007669"/>
    <property type="project" value="InterPro"/>
</dbReference>
<dbReference type="InterPro" id="IPR011614">
    <property type="entry name" value="Catalase_core"/>
</dbReference>
<dbReference type="GO" id="GO:0042542">
    <property type="term" value="P:response to hydrogen peroxide"/>
    <property type="evidence" value="ECO:0007669"/>
    <property type="project" value="TreeGrafter"/>
</dbReference>
<dbReference type="GeneID" id="63695191"/>
<evidence type="ECO:0000259" key="1">
    <source>
        <dbReference type="SMART" id="SM01060"/>
    </source>
</evidence>
<evidence type="ECO:0000313" key="2">
    <source>
        <dbReference type="EMBL" id="EYE96845.1"/>
    </source>
</evidence>
<dbReference type="InterPro" id="IPR020835">
    <property type="entry name" value="Catalase_sf"/>
</dbReference>
<dbReference type="InterPro" id="IPR018028">
    <property type="entry name" value="Catalase"/>
</dbReference>
<dbReference type="HOGENOM" id="CLU_1250421_0_0_1"/>